<dbReference type="EMBL" id="KZ613866">
    <property type="protein sequence ID" value="PMD53828.1"/>
    <property type="molecule type" value="Genomic_DNA"/>
</dbReference>
<name>A0A2J6SSR0_9HELO</name>
<dbReference type="GeneID" id="36583808"/>
<dbReference type="AlphaFoldDB" id="A0A2J6SSR0"/>
<dbReference type="PANTHER" id="PTHR34598:SF3">
    <property type="entry name" value="OXIDOREDUCTASE AN1597"/>
    <property type="match status" value="1"/>
</dbReference>
<dbReference type="GO" id="GO:0016491">
    <property type="term" value="F:oxidoreductase activity"/>
    <property type="evidence" value="ECO:0007669"/>
    <property type="project" value="InterPro"/>
</dbReference>
<gene>
    <name evidence="2" type="ORF">K444DRAFT_540647</name>
</gene>
<proteinExistence type="inferred from homology"/>
<dbReference type="NCBIfam" id="NF041278">
    <property type="entry name" value="CmcJ_NvfI_EfuI"/>
    <property type="match status" value="1"/>
</dbReference>
<evidence type="ECO:0000313" key="3">
    <source>
        <dbReference type="Proteomes" id="UP000235371"/>
    </source>
</evidence>
<dbReference type="Proteomes" id="UP000235371">
    <property type="component" value="Unassembled WGS sequence"/>
</dbReference>
<dbReference type="InParanoid" id="A0A2J6SSR0"/>
<sequence length="289" mass="33483">MGTNMIQTTAHFLERNQLYKTEKPYSLRFSPPEGFPRQSTKLEEHEIDVQDVRTAGPLSYATEGCTVLDFQSLMEYDDYYDEEKVKDVYLREVANLLRDYFGASKVQIFEHRVRKRHVKFPLATGESYQYDQPTSVTHVDTTLEWVLSMVSRLNPERSEEMLKHRVQCVNVWKPIKGPVKDWPLALCSAGSINPTEDLEPCDLVYADYVVENMQIYHTDKQKWFYLSDQMPNEAWIFLQADTQPGAVPGEPPTEIVPHVAIPIPEVILGEYPPRESIELRALLFYETSQ</sequence>
<dbReference type="InterPro" id="IPR044053">
    <property type="entry name" value="AsaB-like"/>
</dbReference>
<reference evidence="2 3" key="1">
    <citation type="submission" date="2016-04" db="EMBL/GenBank/DDBJ databases">
        <title>A degradative enzymes factory behind the ericoid mycorrhizal symbiosis.</title>
        <authorList>
            <consortium name="DOE Joint Genome Institute"/>
            <person name="Martino E."/>
            <person name="Morin E."/>
            <person name="Grelet G."/>
            <person name="Kuo A."/>
            <person name="Kohler A."/>
            <person name="Daghino S."/>
            <person name="Barry K."/>
            <person name="Choi C."/>
            <person name="Cichocki N."/>
            <person name="Clum A."/>
            <person name="Copeland A."/>
            <person name="Hainaut M."/>
            <person name="Haridas S."/>
            <person name="Labutti K."/>
            <person name="Lindquist E."/>
            <person name="Lipzen A."/>
            <person name="Khouja H.-R."/>
            <person name="Murat C."/>
            <person name="Ohm R."/>
            <person name="Olson A."/>
            <person name="Spatafora J."/>
            <person name="Veneault-Fourrey C."/>
            <person name="Henrissat B."/>
            <person name="Grigoriev I."/>
            <person name="Martin F."/>
            <person name="Perotto S."/>
        </authorList>
    </citation>
    <scope>NUCLEOTIDE SEQUENCE [LARGE SCALE GENOMIC DNA]</scope>
    <source>
        <strain evidence="2 3">E</strain>
    </source>
</reference>
<evidence type="ECO:0000256" key="1">
    <source>
        <dbReference type="ARBA" id="ARBA00023604"/>
    </source>
</evidence>
<dbReference type="STRING" id="1095630.A0A2J6SSR0"/>
<dbReference type="RefSeq" id="XP_024730732.1">
    <property type="nucleotide sequence ID" value="XM_024875729.1"/>
</dbReference>
<protein>
    <recommendedName>
        <fullName evidence="4">Methyltransferase</fullName>
    </recommendedName>
</protein>
<comment type="similarity">
    <text evidence="1">Belongs to the asaB hydroxylase/desaturase family.</text>
</comment>
<organism evidence="2 3">
    <name type="scientific">Hyaloscypha bicolor E</name>
    <dbReference type="NCBI Taxonomy" id="1095630"/>
    <lineage>
        <taxon>Eukaryota</taxon>
        <taxon>Fungi</taxon>
        <taxon>Dikarya</taxon>
        <taxon>Ascomycota</taxon>
        <taxon>Pezizomycotina</taxon>
        <taxon>Leotiomycetes</taxon>
        <taxon>Helotiales</taxon>
        <taxon>Hyaloscyphaceae</taxon>
        <taxon>Hyaloscypha</taxon>
        <taxon>Hyaloscypha bicolor</taxon>
    </lineage>
</organism>
<accession>A0A2J6SSR0</accession>
<evidence type="ECO:0000313" key="2">
    <source>
        <dbReference type="EMBL" id="PMD53828.1"/>
    </source>
</evidence>
<evidence type="ECO:0008006" key="4">
    <source>
        <dbReference type="Google" id="ProtNLM"/>
    </source>
</evidence>
<dbReference type="PANTHER" id="PTHR34598">
    <property type="entry name" value="BLL6449 PROTEIN"/>
    <property type="match status" value="1"/>
</dbReference>
<dbReference type="OrthoDB" id="412788at2759"/>
<keyword evidence="3" id="KW-1185">Reference proteome</keyword>